<dbReference type="Proteomes" id="UP001596434">
    <property type="component" value="Unassembled WGS sequence"/>
</dbReference>
<dbReference type="RefSeq" id="WP_379705792.1">
    <property type="nucleotide sequence ID" value="NZ_JBHTAT010000001.1"/>
</dbReference>
<dbReference type="GeneID" id="96955044"/>
<organism evidence="2 3">
    <name type="scientific">Haloplanus litoreus</name>
    <dbReference type="NCBI Taxonomy" id="767515"/>
    <lineage>
        <taxon>Archaea</taxon>
        <taxon>Methanobacteriati</taxon>
        <taxon>Methanobacteriota</taxon>
        <taxon>Stenosarchaea group</taxon>
        <taxon>Halobacteria</taxon>
        <taxon>Halobacteriales</taxon>
        <taxon>Haloferacaceae</taxon>
        <taxon>Haloplanus</taxon>
    </lineage>
</organism>
<dbReference type="InterPro" id="IPR006311">
    <property type="entry name" value="TAT_signal"/>
</dbReference>
<feature type="region of interest" description="Disordered" evidence="1">
    <location>
        <begin position="94"/>
        <end position="161"/>
    </location>
</feature>
<gene>
    <name evidence="2" type="ORF">ACFQKE_15300</name>
</gene>
<name>A0ABD6A1Y7_9EURY</name>
<comment type="caution">
    <text evidence="2">The sequence shown here is derived from an EMBL/GenBank/DDBJ whole genome shotgun (WGS) entry which is preliminary data.</text>
</comment>
<dbReference type="PROSITE" id="PS51318">
    <property type="entry name" value="TAT"/>
    <property type="match status" value="1"/>
</dbReference>
<proteinExistence type="predicted"/>
<feature type="compositionally biased region" description="Gly residues" evidence="1">
    <location>
        <begin position="394"/>
        <end position="403"/>
    </location>
</feature>
<protein>
    <recommendedName>
        <fullName evidence="4">SipW-cognate class signal peptide</fullName>
    </recommendedName>
</protein>
<dbReference type="EMBL" id="JBHTAT010000001">
    <property type="protein sequence ID" value="MFC7256651.1"/>
    <property type="molecule type" value="Genomic_DNA"/>
</dbReference>
<dbReference type="AlphaFoldDB" id="A0ABD6A1Y7"/>
<evidence type="ECO:0000256" key="1">
    <source>
        <dbReference type="SAM" id="MobiDB-lite"/>
    </source>
</evidence>
<sequence>MTNRPDLSRRKLLWGLTTIGAAATTGSSTAALLHDSAQTSAEMSAGTLDLSAAWGNDDSTTEATVESTTEGDSGEKRITLTVDDSPAYICFRTDCPGNSTDEQSRIDRNRTASDANRTDTARKRGTVSPDGRPDGTSSWGNAAPNQDRWNQKRDRSTSVDDRYQATSVEERLFVRYGIDRGDGSGVEWVSSYMMLLEARTTFGEGYCLEGELGPDDTWEFVVQWKADDVVMNTTDVEFDFEFYASQTRHVDSDTVDPDWECGTGGGTGTDGGPSEISWVAFCSSAQFDPGAAGIDPTLSDDGRTVSFSAVPDTVTTVVIRYGSNLDVVTYGDQTSITVGSDDATTYDHTESGFDGTDRTGDVPCPGSFGCKYEFPGWECKSGTQSPGGTEATGTAGGDNGGDV</sequence>
<evidence type="ECO:0000313" key="2">
    <source>
        <dbReference type="EMBL" id="MFC7256651.1"/>
    </source>
</evidence>
<evidence type="ECO:0008006" key="4">
    <source>
        <dbReference type="Google" id="ProtNLM"/>
    </source>
</evidence>
<feature type="region of interest" description="Disordered" evidence="1">
    <location>
        <begin position="52"/>
        <end position="79"/>
    </location>
</feature>
<reference evidence="2 3" key="1">
    <citation type="journal article" date="2019" name="Int. J. Syst. Evol. Microbiol.">
        <title>The Global Catalogue of Microorganisms (GCM) 10K type strain sequencing project: providing services to taxonomists for standard genome sequencing and annotation.</title>
        <authorList>
            <consortium name="The Broad Institute Genomics Platform"/>
            <consortium name="The Broad Institute Genome Sequencing Center for Infectious Disease"/>
            <person name="Wu L."/>
            <person name="Ma J."/>
        </authorList>
    </citation>
    <scope>NUCLEOTIDE SEQUENCE [LARGE SCALE GENOMIC DNA]</scope>
    <source>
        <strain evidence="2 3">GX21</strain>
    </source>
</reference>
<feature type="region of interest" description="Disordered" evidence="1">
    <location>
        <begin position="381"/>
        <end position="403"/>
    </location>
</feature>
<keyword evidence="3" id="KW-1185">Reference proteome</keyword>
<feature type="compositionally biased region" description="Polar residues" evidence="1">
    <location>
        <begin position="135"/>
        <end position="148"/>
    </location>
</feature>
<evidence type="ECO:0000313" key="3">
    <source>
        <dbReference type="Proteomes" id="UP001596434"/>
    </source>
</evidence>
<feature type="compositionally biased region" description="Basic and acidic residues" evidence="1">
    <location>
        <begin position="149"/>
        <end position="161"/>
    </location>
</feature>
<feature type="compositionally biased region" description="Low complexity" evidence="1">
    <location>
        <begin position="61"/>
        <end position="70"/>
    </location>
</feature>
<accession>A0ABD6A1Y7</accession>
<feature type="compositionally biased region" description="Basic and acidic residues" evidence="1">
    <location>
        <begin position="102"/>
        <end position="122"/>
    </location>
</feature>